<dbReference type="NCBIfam" id="TIGR01652">
    <property type="entry name" value="ATPase-Plipid"/>
    <property type="match status" value="1"/>
</dbReference>
<feature type="binding site" evidence="13">
    <location>
        <position position="403"/>
    </location>
    <ligand>
        <name>Mg(2+)</name>
        <dbReference type="ChEBI" id="CHEBI:18420"/>
    </ligand>
</feature>
<keyword evidence="17" id="KW-1185">Reference proteome</keyword>
<keyword evidence="7 13" id="KW-0460">Magnesium</keyword>
<feature type="binding site" evidence="12">
    <location>
        <position position="407"/>
    </location>
    <ligand>
        <name>ATP</name>
        <dbReference type="ChEBI" id="CHEBI:30616"/>
    </ligand>
</feature>
<name>A0AAP0WV56_LIQFO</name>
<dbReference type="InterPro" id="IPR006539">
    <property type="entry name" value="P-type_ATPase_IV"/>
</dbReference>
<dbReference type="GO" id="GO:0005524">
    <property type="term" value="F:ATP binding"/>
    <property type="evidence" value="ECO:0007669"/>
    <property type="project" value="UniProtKB-UniRule"/>
</dbReference>
<dbReference type="PANTHER" id="PTHR24092">
    <property type="entry name" value="PROBABLE PHOSPHOLIPID-TRANSPORTING ATPASE"/>
    <property type="match status" value="1"/>
</dbReference>
<evidence type="ECO:0000256" key="5">
    <source>
        <dbReference type="ARBA" id="ARBA00022741"/>
    </source>
</evidence>
<dbReference type="Gene3D" id="3.40.50.1000">
    <property type="entry name" value="HAD superfamily/HAD-like"/>
    <property type="match status" value="1"/>
</dbReference>
<feature type="binding site" evidence="12">
    <location>
        <position position="91"/>
    </location>
    <ligand>
        <name>ATP</name>
        <dbReference type="ChEBI" id="CHEBI:30616"/>
    </ligand>
</feature>
<sequence>MADISTQKAILGVQEDVEIPGAGNSRITSEKESAVKGFNFMDDRLLNKKWIDGSNLSDITMFFRVLALCHTGIPIEDQTDKLKYEAESPEEVAFLMAAQEFGFKFCRRTQSMMVLKELDPSSGKEVEREYKLLNLLEFSSSRKRMSVIVSNEDGQIFLLCKGADSIIFDRLAENGRSYQLATSSHLLKYAEDGLRTLAFAYRKVEVAEYDCWNSIFTKAKTTIGPEREELLERASEMIEKDLILLGAAAVEDKLQKGVPECIDKLSQAGLKIWLLTGDKKETAINVGFACSLLRHDMEQFHLGLSKEAESDNQLKGMKEDILRQIESFYQVRCEESVMNKPFALVVDGKALEIALRSDVKDKFLQLAVSCASVICCRVSPKQKALITRSVKEYTGRTTLAIGDGANDVGMIQEADIGVGISGMEGMQAVMASDFSLPQFRFLERLLIVHGHWCYKRISKMILYFVYKNIALGLTLFYY</sequence>
<evidence type="ECO:0000256" key="3">
    <source>
        <dbReference type="ARBA" id="ARBA00022692"/>
    </source>
</evidence>
<feature type="binding site" evidence="12">
    <location>
        <position position="138"/>
    </location>
    <ligand>
        <name>ATP</name>
        <dbReference type="ChEBI" id="CHEBI:30616"/>
    </ligand>
</feature>
<organism evidence="16 17">
    <name type="scientific">Liquidambar formosana</name>
    <name type="common">Formosan gum</name>
    <dbReference type="NCBI Taxonomy" id="63359"/>
    <lineage>
        <taxon>Eukaryota</taxon>
        <taxon>Viridiplantae</taxon>
        <taxon>Streptophyta</taxon>
        <taxon>Embryophyta</taxon>
        <taxon>Tracheophyta</taxon>
        <taxon>Spermatophyta</taxon>
        <taxon>Magnoliopsida</taxon>
        <taxon>eudicotyledons</taxon>
        <taxon>Gunneridae</taxon>
        <taxon>Pentapetalae</taxon>
        <taxon>Saxifragales</taxon>
        <taxon>Altingiaceae</taxon>
        <taxon>Liquidambar</taxon>
    </lineage>
</organism>
<evidence type="ECO:0000313" key="17">
    <source>
        <dbReference type="Proteomes" id="UP001415857"/>
    </source>
</evidence>
<keyword evidence="10" id="KW-0472">Membrane</keyword>
<keyword evidence="3" id="KW-0812">Transmembrane</keyword>
<accession>A0AAP0WV56</accession>
<evidence type="ECO:0000256" key="7">
    <source>
        <dbReference type="ARBA" id="ARBA00022842"/>
    </source>
</evidence>
<comment type="caution">
    <text evidence="16">The sequence shown here is derived from an EMBL/GenBank/DDBJ whole genome shotgun (WGS) entry which is preliminary data.</text>
</comment>
<dbReference type="FunFam" id="3.40.50.1000:FF:000014">
    <property type="entry name" value="Phospholipid-transporting ATPase"/>
    <property type="match status" value="1"/>
</dbReference>
<evidence type="ECO:0000256" key="8">
    <source>
        <dbReference type="ARBA" id="ARBA00022967"/>
    </source>
</evidence>
<evidence type="ECO:0000256" key="11">
    <source>
        <dbReference type="ARBA" id="ARBA00034036"/>
    </source>
</evidence>
<dbReference type="AlphaFoldDB" id="A0AAP0WV56"/>
<evidence type="ECO:0000256" key="4">
    <source>
        <dbReference type="ARBA" id="ARBA00022723"/>
    </source>
</evidence>
<dbReference type="Pfam" id="PF13246">
    <property type="entry name" value="Cation_ATPase"/>
    <property type="match status" value="1"/>
</dbReference>
<dbReference type="SUPFAM" id="SSF81660">
    <property type="entry name" value="Metal cation-transporting ATPase, ATP-binding domain N"/>
    <property type="match status" value="1"/>
</dbReference>
<evidence type="ECO:0000256" key="9">
    <source>
        <dbReference type="ARBA" id="ARBA00022989"/>
    </source>
</evidence>
<comment type="similarity">
    <text evidence="2 14">Belongs to the cation transport ATPase (P-type) (TC 3.A.3) family. Type IV subfamily.</text>
</comment>
<dbReference type="GO" id="GO:0000287">
    <property type="term" value="F:magnesium ion binding"/>
    <property type="evidence" value="ECO:0007669"/>
    <property type="project" value="UniProtKB-UniRule"/>
</dbReference>
<feature type="binding site" evidence="12">
    <location>
        <position position="161"/>
    </location>
    <ligand>
        <name>ATP</name>
        <dbReference type="ChEBI" id="CHEBI:30616"/>
    </ligand>
</feature>
<dbReference type="EMBL" id="JBBPBK010000010">
    <property type="protein sequence ID" value="KAK9277688.1"/>
    <property type="molecule type" value="Genomic_DNA"/>
</dbReference>
<keyword evidence="8 14" id="KW-1278">Translocase</keyword>
<dbReference type="EC" id="7.6.2.1" evidence="14"/>
<feature type="binding site" evidence="12">
    <location>
        <position position="278"/>
    </location>
    <ligand>
        <name>ATP</name>
        <dbReference type="ChEBI" id="CHEBI:30616"/>
    </ligand>
</feature>
<keyword evidence="5 12" id="KW-0547">Nucleotide-binding</keyword>
<evidence type="ECO:0000313" key="16">
    <source>
        <dbReference type="EMBL" id="KAK9277688.1"/>
    </source>
</evidence>
<dbReference type="GO" id="GO:0016887">
    <property type="term" value="F:ATP hydrolysis activity"/>
    <property type="evidence" value="ECO:0007669"/>
    <property type="project" value="InterPro"/>
</dbReference>
<evidence type="ECO:0000256" key="6">
    <source>
        <dbReference type="ARBA" id="ARBA00022840"/>
    </source>
</evidence>
<comment type="catalytic activity">
    <reaction evidence="11 14">
        <text>ATP + H2O + phospholipidSide 1 = ADP + phosphate + phospholipidSide 2.</text>
        <dbReference type="EC" id="7.6.2.1"/>
    </reaction>
</comment>
<feature type="binding site" evidence="12">
    <location>
        <position position="195"/>
    </location>
    <ligand>
        <name>ATP</name>
        <dbReference type="ChEBI" id="CHEBI:30616"/>
    </ligand>
</feature>
<dbReference type="InterPro" id="IPR023299">
    <property type="entry name" value="ATPase_P-typ_cyto_dom_N"/>
</dbReference>
<feature type="binding site" evidence="13">
    <location>
        <position position="407"/>
    </location>
    <ligand>
        <name>Mg(2+)</name>
        <dbReference type="ChEBI" id="CHEBI:18420"/>
    </ligand>
</feature>
<evidence type="ECO:0000256" key="13">
    <source>
        <dbReference type="PIRSR" id="PIRSR606539-3"/>
    </source>
</evidence>
<gene>
    <name evidence="16" type="ORF">L1049_007235</name>
</gene>
<feature type="binding site" evidence="12">
    <location>
        <position position="383"/>
    </location>
    <ligand>
        <name>ATP</name>
        <dbReference type="ChEBI" id="CHEBI:30616"/>
    </ligand>
</feature>
<dbReference type="PANTHER" id="PTHR24092:SF157">
    <property type="entry name" value="PHOSPHOLIPID-TRANSPORTING ATPASE"/>
    <property type="match status" value="1"/>
</dbReference>
<protein>
    <recommendedName>
        <fullName evidence="14">Phospholipid-transporting ATPase</fullName>
        <ecNumber evidence="14">7.6.2.1</ecNumber>
    </recommendedName>
</protein>
<dbReference type="FunFam" id="3.40.1110.10:FF:000146">
    <property type="entry name" value="Phospholipid-transporting ATPase"/>
    <property type="match status" value="1"/>
</dbReference>
<keyword evidence="6 12" id="KW-0067">ATP-binding</keyword>
<evidence type="ECO:0000259" key="15">
    <source>
        <dbReference type="Pfam" id="PF16212"/>
    </source>
</evidence>
<feature type="binding site" evidence="12">
    <location>
        <position position="276"/>
    </location>
    <ligand>
        <name>ATP</name>
        <dbReference type="ChEBI" id="CHEBI:30616"/>
    </ligand>
</feature>
<evidence type="ECO:0000256" key="10">
    <source>
        <dbReference type="ARBA" id="ARBA00023136"/>
    </source>
</evidence>
<dbReference type="NCBIfam" id="TIGR01494">
    <property type="entry name" value="ATPase_P-type"/>
    <property type="match status" value="1"/>
</dbReference>
<dbReference type="SUPFAM" id="SSF56784">
    <property type="entry name" value="HAD-like"/>
    <property type="match status" value="1"/>
</dbReference>
<feature type="binding site" evidence="12">
    <location>
        <position position="277"/>
    </location>
    <ligand>
        <name>ATP</name>
        <dbReference type="ChEBI" id="CHEBI:30616"/>
    </ligand>
</feature>
<feature type="binding site" evidence="12">
    <location>
        <position position="406"/>
    </location>
    <ligand>
        <name>ATP</name>
        <dbReference type="ChEBI" id="CHEBI:30616"/>
    </ligand>
</feature>
<comment type="subcellular location">
    <subcellularLocation>
        <location evidence="1 14">Membrane</location>
        <topology evidence="1 14">Multi-pass membrane protein</topology>
    </subcellularLocation>
</comment>
<keyword evidence="9" id="KW-1133">Transmembrane helix</keyword>
<evidence type="ECO:0000256" key="1">
    <source>
        <dbReference type="ARBA" id="ARBA00004141"/>
    </source>
</evidence>
<reference evidence="16 17" key="1">
    <citation type="journal article" date="2024" name="Plant J.">
        <title>Genome sequences and population genomics reveal climatic adaptation and genomic divergence between two closely related sweetgum species.</title>
        <authorList>
            <person name="Xu W.Q."/>
            <person name="Ren C.Q."/>
            <person name="Zhang X.Y."/>
            <person name="Comes H.P."/>
            <person name="Liu X.H."/>
            <person name="Li Y.G."/>
            <person name="Kettle C.J."/>
            <person name="Jalonen R."/>
            <person name="Gaisberger H."/>
            <person name="Ma Y.Z."/>
            <person name="Qiu Y.X."/>
        </authorList>
    </citation>
    <scope>NUCLEOTIDE SEQUENCE [LARGE SCALE GENOMIC DNA]</scope>
    <source>
        <strain evidence="16">Hangzhou</strain>
    </source>
</reference>
<dbReference type="Gene3D" id="3.40.1110.10">
    <property type="entry name" value="Calcium-transporting ATPase, cytoplasmic domain N"/>
    <property type="match status" value="1"/>
</dbReference>
<evidence type="ECO:0000256" key="2">
    <source>
        <dbReference type="ARBA" id="ARBA00008109"/>
    </source>
</evidence>
<dbReference type="InterPro" id="IPR032630">
    <property type="entry name" value="P_typ_ATPase_c"/>
</dbReference>
<dbReference type="InterPro" id="IPR023214">
    <property type="entry name" value="HAD_sf"/>
</dbReference>
<feature type="domain" description="P-type ATPase C-terminal" evidence="15">
    <location>
        <begin position="429"/>
        <end position="478"/>
    </location>
</feature>
<dbReference type="GO" id="GO:0005886">
    <property type="term" value="C:plasma membrane"/>
    <property type="evidence" value="ECO:0007669"/>
    <property type="project" value="TreeGrafter"/>
</dbReference>
<dbReference type="GO" id="GO:0045332">
    <property type="term" value="P:phospholipid translocation"/>
    <property type="evidence" value="ECO:0007669"/>
    <property type="project" value="TreeGrafter"/>
</dbReference>
<dbReference type="GO" id="GO:0140326">
    <property type="term" value="F:ATPase-coupled intramembrane lipid transporter activity"/>
    <property type="evidence" value="ECO:0007669"/>
    <property type="project" value="UniProtKB-EC"/>
</dbReference>
<dbReference type="Proteomes" id="UP001415857">
    <property type="component" value="Unassembled WGS sequence"/>
</dbReference>
<feature type="binding site" evidence="12">
    <location>
        <position position="377"/>
    </location>
    <ligand>
        <name>ATP</name>
        <dbReference type="ChEBI" id="CHEBI:30616"/>
    </ligand>
</feature>
<keyword evidence="4 13" id="KW-0479">Metal-binding</keyword>
<comment type="cofactor">
    <cofactor evidence="13">
        <name>Mg(2+)</name>
        <dbReference type="ChEBI" id="CHEBI:18420"/>
    </cofactor>
</comment>
<proteinExistence type="inferred from homology"/>
<evidence type="ECO:0000256" key="14">
    <source>
        <dbReference type="RuleBase" id="RU362033"/>
    </source>
</evidence>
<dbReference type="Pfam" id="PF16212">
    <property type="entry name" value="PhoLip_ATPase_C"/>
    <property type="match status" value="1"/>
</dbReference>
<dbReference type="InterPro" id="IPR001757">
    <property type="entry name" value="P_typ_ATPase"/>
</dbReference>
<dbReference type="InterPro" id="IPR036412">
    <property type="entry name" value="HAD-like_sf"/>
</dbReference>
<evidence type="ECO:0000256" key="12">
    <source>
        <dbReference type="PIRSR" id="PIRSR606539-2"/>
    </source>
</evidence>